<dbReference type="AlphaFoldDB" id="A0A9D0ZW09"/>
<dbReference type="InterPro" id="IPR050490">
    <property type="entry name" value="Bact_solute-bd_prot1"/>
</dbReference>
<dbReference type="SUPFAM" id="SSF53850">
    <property type="entry name" value="Periplasmic binding protein-like II"/>
    <property type="match status" value="1"/>
</dbReference>
<dbReference type="Proteomes" id="UP000886886">
    <property type="component" value="Unassembled WGS sequence"/>
</dbReference>
<sequence>MKKIGDNRREFIWKKFIRRSTARMAVLAAVLAVSVLLGGCQGRQDTAGTREETGETVSAPAGEAAKDTTETTSGNAAGGTGRFMEEEVSLPENFDAILDMEKLQDGRIRLVGFQWKEGEAEGSVWDSSDGGGSWEKQEALTEALNGIGESGSPSFAAVSPQGNLYVSFTKFDENQNLEAVYSYLSEDGAVEERKAPIPSEQLLAEGKFLDEETMVFRSSFQVYVYDLNTDSVKYQLPKMEDAIQALMVIDRKIFVLNYKGAYVYDGDTGAELILPSGVQENLYEPLDEMSGGVNFVTDIVGAFDGSDGFYFMNSQGIFHQTWTGSMSEQLLAGELGALSQSSFYSMTVVDSEHLLAAVSNDGRAKVLSFQWNQDAPSRPETELRIYSLRENSEISQAIVQYQKQHPEILIHLEVGLDGSEGASQDDLVKALNTEIMAGKGPDLLLLDGMNIEAYLEKGMLNDLSGLWEKGDDYFDAVLSAYEKDGKVCALPLRFQIPIMFTGNPEAFDYETVSGMEGIFQSDANLLLKFWDTCGGSIQKEDGTLDGEALRSFLSEVKTMKGDGGRQEQTIESGSTAISTMLLRLLNQREDTAVGTLESGLDFATLTTICAQLGGEYEYGLMPGSQENIYVPTEIIGISSRSTEGEAAMEFVNYLLTDEAQSIERNDGLPVRKETFRNVLTKTQGVSYPITDEEGNLTGSLDVSSASQEEADQLLQIAESLTAPAPTDRIVKETVIEQGSRYLSGEQDLDTTVDTITQRINLYLAE</sequence>
<feature type="region of interest" description="Disordered" evidence="1">
    <location>
        <begin position="42"/>
        <end position="81"/>
    </location>
</feature>
<name>A0A9D0ZW09_9FIRM</name>
<accession>A0A9D0ZW09</accession>
<reference evidence="2" key="1">
    <citation type="submission" date="2020-10" db="EMBL/GenBank/DDBJ databases">
        <authorList>
            <person name="Gilroy R."/>
        </authorList>
    </citation>
    <scope>NUCLEOTIDE SEQUENCE</scope>
    <source>
        <strain evidence="2">ChiSjej3B21-11622</strain>
    </source>
</reference>
<organism evidence="2 3">
    <name type="scientific">Candidatus Limivivens merdigallinarum</name>
    <dbReference type="NCBI Taxonomy" id="2840859"/>
    <lineage>
        <taxon>Bacteria</taxon>
        <taxon>Bacillati</taxon>
        <taxon>Bacillota</taxon>
        <taxon>Clostridia</taxon>
        <taxon>Lachnospirales</taxon>
        <taxon>Lachnospiraceae</taxon>
        <taxon>Lachnospiraceae incertae sedis</taxon>
        <taxon>Candidatus Limivivens</taxon>
    </lineage>
</organism>
<evidence type="ECO:0000256" key="1">
    <source>
        <dbReference type="SAM" id="MobiDB-lite"/>
    </source>
</evidence>
<dbReference type="Pfam" id="PF13416">
    <property type="entry name" value="SBP_bac_8"/>
    <property type="match status" value="1"/>
</dbReference>
<dbReference type="EMBL" id="DVFT01000144">
    <property type="protein sequence ID" value="HIQ96834.1"/>
    <property type="molecule type" value="Genomic_DNA"/>
</dbReference>
<dbReference type="PANTHER" id="PTHR43649:SF12">
    <property type="entry name" value="DIACETYLCHITOBIOSE BINDING PROTEIN DASA"/>
    <property type="match status" value="1"/>
</dbReference>
<protein>
    <submittedName>
        <fullName evidence="2">Carbohydrate ABC transporter substrate-binding protein</fullName>
    </submittedName>
</protein>
<dbReference type="PANTHER" id="PTHR43649">
    <property type="entry name" value="ARABINOSE-BINDING PROTEIN-RELATED"/>
    <property type="match status" value="1"/>
</dbReference>
<dbReference type="SUPFAM" id="SSF50998">
    <property type="entry name" value="Quinoprotein alcohol dehydrogenase-like"/>
    <property type="match status" value="1"/>
</dbReference>
<comment type="caution">
    <text evidence="2">The sequence shown here is derived from an EMBL/GenBank/DDBJ whole genome shotgun (WGS) entry which is preliminary data.</text>
</comment>
<dbReference type="InterPro" id="IPR011047">
    <property type="entry name" value="Quinoprotein_ADH-like_sf"/>
</dbReference>
<evidence type="ECO:0000313" key="3">
    <source>
        <dbReference type="Proteomes" id="UP000886886"/>
    </source>
</evidence>
<dbReference type="Gene3D" id="3.40.190.10">
    <property type="entry name" value="Periplasmic binding protein-like II"/>
    <property type="match status" value="2"/>
</dbReference>
<gene>
    <name evidence="2" type="ORF">IAB26_09750</name>
</gene>
<proteinExistence type="predicted"/>
<evidence type="ECO:0000313" key="2">
    <source>
        <dbReference type="EMBL" id="HIQ96834.1"/>
    </source>
</evidence>
<reference evidence="2" key="2">
    <citation type="journal article" date="2021" name="PeerJ">
        <title>Extensive microbial diversity within the chicken gut microbiome revealed by metagenomics and culture.</title>
        <authorList>
            <person name="Gilroy R."/>
            <person name="Ravi A."/>
            <person name="Getino M."/>
            <person name="Pursley I."/>
            <person name="Horton D.L."/>
            <person name="Alikhan N.F."/>
            <person name="Baker D."/>
            <person name="Gharbi K."/>
            <person name="Hall N."/>
            <person name="Watson M."/>
            <person name="Adriaenssens E.M."/>
            <person name="Foster-Nyarko E."/>
            <person name="Jarju S."/>
            <person name="Secka A."/>
            <person name="Antonio M."/>
            <person name="Oren A."/>
            <person name="Chaudhuri R.R."/>
            <person name="La Ragione R."/>
            <person name="Hildebrand F."/>
            <person name="Pallen M.J."/>
        </authorList>
    </citation>
    <scope>NUCLEOTIDE SEQUENCE</scope>
    <source>
        <strain evidence="2">ChiSjej3B21-11622</strain>
    </source>
</reference>
<dbReference type="InterPro" id="IPR006059">
    <property type="entry name" value="SBP"/>
</dbReference>